<evidence type="ECO:0000256" key="7">
    <source>
        <dbReference type="ARBA" id="ARBA00022759"/>
    </source>
</evidence>
<dbReference type="InterPro" id="IPR001044">
    <property type="entry name" value="XPG/Rad2_eukaryotes"/>
</dbReference>
<evidence type="ECO:0000256" key="5">
    <source>
        <dbReference type="ARBA" id="ARBA00022722"/>
    </source>
</evidence>
<comment type="subcellular location">
    <subcellularLocation>
        <location evidence="2">Nucleus</location>
    </subcellularLocation>
</comment>
<feature type="compositionally biased region" description="Basic residues" evidence="14">
    <location>
        <begin position="1408"/>
        <end position="1420"/>
    </location>
</feature>
<dbReference type="InterPro" id="IPR006085">
    <property type="entry name" value="XPG_DNA_repair_N"/>
</dbReference>
<evidence type="ECO:0000259" key="15">
    <source>
        <dbReference type="SMART" id="SM00484"/>
    </source>
</evidence>
<dbReference type="InterPro" id="IPR008918">
    <property type="entry name" value="HhH2"/>
</dbReference>
<name>A0AAN9J6Q7_CLITE</name>
<evidence type="ECO:0000256" key="3">
    <source>
        <dbReference type="ARBA" id="ARBA00005283"/>
    </source>
</evidence>
<dbReference type="GO" id="GO:0046872">
    <property type="term" value="F:metal ion binding"/>
    <property type="evidence" value="ECO:0007669"/>
    <property type="project" value="UniProtKB-KW"/>
</dbReference>
<dbReference type="Gene3D" id="3.40.50.1010">
    <property type="entry name" value="5'-nuclease"/>
    <property type="match status" value="2"/>
</dbReference>
<evidence type="ECO:0000256" key="1">
    <source>
        <dbReference type="ARBA" id="ARBA00001946"/>
    </source>
</evidence>
<dbReference type="Pfam" id="PF00867">
    <property type="entry name" value="XPG_I"/>
    <property type="match status" value="1"/>
</dbReference>
<keyword evidence="8" id="KW-0227">DNA damage</keyword>
<comment type="similarity">
    <text evidence="3">Belongs to the XPG/RAD2 endonuclease family. XPG subfamily.</text>
</comment>
<dbReference type="SUPFAM" id="SSF88723">
    <property type="entry name" value="PIN domain-like"/>
    <property type="match status" value="1"/>
</dbReference>
<evidence type="ECO:0000256" key="9">
    <source>
        <dbReference type="ARBA" id="ARBA00022801"/>
    </source>
</evidence>
<dbReference type="SMART" id="SM00279">
    <property type="entry name" value="HhH2"/>
    <property type="match status" value="1"/>
</dbReference>
<dbReference type="PANTHER" id="PTHR16171:SF7">
    <property type="entry name" value="DNA REPAIR PROTEIN RAD2"/>
    <property type="match status" value="1"/>
</dbReference>
<dbReference type="GO" id="GO:0016740">
    <property type="term" value="F:transferase activity"/>
    <property type="evidence" value="ECO:0007669"/>
    <property type="project" value="UniProtKB-KW"/>
</dbReference>
<dbReference type="SMART" id="SM00484">
    <property type="entry name" value="XPGI"/>
    <property type="match status" value="1"/>
</dbReference>
<dbReference type="Gene3D" id="1.10.150.20">
    <property type="entry name" value="5' to 3' exonuclease, C-terminal subdomain"/>
    <property type="match status" value="1"/>
</dbReference>
<feature type="region of interest" description="Disordered" evidence="14">
    <location>
        <begin position="1647"/>
        <end position="1714"/>
    </location>
</feature>
<dbReference type="FunFam" id="1.10.150.20:FF:000050">
    <property type="entry name" value="DNA repair protein UVH3"/>
    <property type="match status" value="1"/>
</dbReference>
<reference evidence="17 18" key="1">
    <citation type="submission" date="2024-01" db="EMBL/GenBank/DDBJ databases">
        <title>The genomes of 5 underutilized Papilionoideae crops provide insights into root nodulation and disease resistance.</title>
        <authorList>
            <person name="Yuan L."/>
        </authorList>
    </citation>
    <scope>NUCLEOTIDE SEQUENCE [LARGE SCALE GENOMIC DNA]</scope>
    <source>
        <strain evidence="17">LY-2023</strain>
        <tissue evidence="17">Leaf</tissue>
    </source>
</reference>
<evidence type="ECO:0000256" key="2">
    <source>
        <dbReference type="ARBA" id="ARBA00004123"/>
    </source>
</evidence>
<feature type="region of interest" description="Disordered" evidence="14">
    <location>
        <begin position="1350"/>
        <end position="1501"/>
    </location>
</feature>
<protein>
    <recommendedName>
        <fullName evidence="19">DNA repair protein UVH3</fullName>
    </recommendedName>
</protein>
<evidence type="ECO:0000256" key="8">
    <source>
        <dbReference type="ARBA" id="ARBA00022763"/>
    </source>
</evidence>
<dbReference type="GO" id="GO:0006289">
    <property type="term" value="P:nucleotide-excision repair"/>
    <property type="evidence" value="ECO:0007669"/>
    <property type="project" value="InterPro"/>
</dbReference>
<keyword evidence="18" id="KW-1185">Reference proteome</keyword>
<accession>A0AAN9J6Q7</accession>
<proteinExistence type="inferred from homology"/>
<dbReference type="Pfam" id="PF00752">
    <property type="entry name" value="XPG_N"/>
    <property type="match status" value="1"/>
</dbReference>
<dbReference type="FunFam" id="3.40.50.1010:FF:000031">
    <property type="entry name" value="DNA repair protein UVH3"/>
    <property type="match status" value="1"/>
</dbReference>
<feature type="coiled-coil region" evidence="13">
    <location>
        <begin position="996"/>
        <end position="1030"/>
    </location>
</feature>
<dbReference type="PANTHER" id="PTHR16171">
    <property type="entry name" value="DNA REPAIR PROTEIN COMPLEMENTING XP-G CELLS-RELATED"/>
    <property type="match status" value="1"/>
</dbReference>
<dbReference type="InterPro" id="IPR036279">
    <property type="entry name" value="5-3_exonuclease_C_sf"/>
</dbReference>
<dbReference type="SUPFAM" id="SSF47807">
    <property type="entry name" value="5' to 3' exonuclease, C-terminal subdomain"/>
    <property type="match status" value="1"/>
</dbReference>
<evidence type="ECO:0000256" key="10">
    <source>
        <dbReference type="ARBA" id="ARBA00022842"/>
    </source>
</evidence>
<dbReference type="CDD" id="cd09868">
    <property type="entry name" value="PIN_XPG_RAD2"/>
    <property type="match status" value="2"/>
</dbReference>
<keyword evidence="12" id="KW-0539">Nucleus</keyword>
<evidence type="ECO:0000256" key="14">
    <source>
        <dbReference type="SAM" id="MobiDB-lite"/>
    </source>
</evidence>
<sequence>MGVHGLWELLAPVGRRVSVETLAGKTLAVDASIWMVQFVKAMRDEKGEMVRNAHLLGFFRRICKLLFLRTKPVFVFDGGTPALKRRTVIARRRQRENAQAKVRKTAEKLLLNHLKALRLKELADDVRNQRMTQNNNTPCQKKSRQKDFVVTDSEGSRVEELDEMSAANAVKEDRNSLQATISASFNQEKLDEMLAASIAAEESRILAGKGVPSTVINPSEEEYDADEEIVLPSVDAEVDMSVLAALPQSMQRDILAQLKGKKTEGLVKEVDNQKQHEVNDRGKGKGILLSENDMIGCSLRCDDVTSRSDNQNTIDEMLAASIAVEENEKLVNNASTSVGASSVEEEDGDYDEDEEMILPAMQGKVDPAVLASLPPSMQLDLLVQMRERLIAENRQKYQKVKKDPAKFSELQIQAYLKTVAFRREIDGVQKAAAGGGVGGVQTSRIASEANREYIFSSSFTGDKQELTTPRLEKNKDIQQKAQRTHPSQNIMNSVAASNDSNTSGRLVHNEPSEPVHESIQTYLDERGRFRVSRSRAMGMHMTRDIQRNLDLMKEIEQERADVNNAANIETVENTQNNAHPSETSGNQLAGKSLEVNVDLDGENVQNEQLLLGRDTSIDISFEYDVKNKFVNDGDDIFSSLVGGNPVAIFHGDDNAAVEEPTYSDSDCEWEEGIVEGRKAIFTEHDKVELKSPIADEDNNNEDEVEWEDGDCDGHKNTLLSGKLASRGWLEEESDLQEAIRRSLESTGDGKPKCTLSLDEQSNAFENKLDSGLEHGNNLHCSGSVNLNDNVGFLNNKNRMGCLTLCREESHKQNELHEIEDGDEKLDFIAGNNAPTTHFHLSQSKSSVEFDSNKTEIIDKLCSLERYACSEDSDSGANVTMKDEVPVIAEKLLDKDNEDGKVAFCCNNSSQVDSLGETEEKKRDYINKSEDLSNLTHNTKPAIVLMESFSKGSTGDLYTEPKLPSEDNSHNNGNFYKETNSRLGKYAMGDFPALATEVRLEEEMRILGQEYTNLENEQRKLERNAESVNSELFTECQELLQMFGLPYIIAPMEAEAQCAYLELAKLVDGVVTDDSDVFLFGARSVYKNIFDDRKYVETYFMEDIEKELGLSREKLIHMALLLGSDYTEGVSGIGIVNAIEVVNAFPEEDGLVKFRQWVESPDPTILGRLDAKSGSNPRKKGSKVEEKISSSNFNVKESAFDQNLPRALEEMESQDYAQEIKQTFFNKHRNVSKNWHIPSSFPSETVISAYNSPQVDKSTELFTWGKPDHLVLRKLCWEKFGWTGKKADELLLPVLKEYNKHETQLRLEAFYSFNERFAKIRSKRIKKAVKGITGKQLSDVIDDSAEELSKSMERRRTEERFEGRKKLKVKQSRKRSERNNFAKGQAKKKKINCDPSSAPSTSEVENRSRGGRGRGRGVRVRSGREKDLSSQSCEIEASSGCSDIDDHGARVQVDEVPKDVPRSKRSRKPVNYSFENREVEDDDDSFDQKKETGSLEEPTEENLSHIHGACEGGGTDFSMGEECSSMNFPLKEKLPRDHHELQGWFHTHAGEAGQPGTENCDTSDGYLKMGGGFCLDDNEMDNKHNAIDDANTASVNCTSYPGTNNCVTSDDYLEMGGGFCLDDNEIDSKDNTINDVNTASVDHTTKTVRDKNSSDAMVSGAEKTENEMQDGEASCKFNRESDGRVLIPENSNTNSGTSTGAFSAMPFLRKRRKKT</sequence>
<dbReference type="InterPro" id="IPR019974">
    <property type="entry name" value="XPG_CS"/>
</dbReference>
<dbReference type="Gene3D" id="6.10.250.1630">
    <property type="match status" value="1"/>
</dbReference>
<feature type="compositionally biased region" description="Basic and acidic residues" evidence="14">
    <location>
        <begin position="1350"/>
        <end position="1363"/>
    </location>
</feature>
<keyword evidence="6" id="KW-0479">Metal-binding</keyword>
<keyword evidence="10" id="KW-0460">Magnesium</keyword>
<evidence type="ECO:0000256" key="11">
    <source>
        <dbReference type="ARBA" id="ARBA00023204"/>
    </source>
</evidence>
<keyword evidence="13" id="KW-0175">Coiled coil</keyword>
<feature type="compositionally biased region" description="Polar residues" evidence="14">
    <location>
        <begin position="1688"/>
        <end position="1700"/>
    </location>
</feature>
<feature type="region of interest" description="Disordered" evidence="14">
    <location>
        <begin position="493"/>
        <end position="515"/>
    </location>
</feature>
<evidence type="ECO:0008006" key="19">
    <source>
        <dbReference type="Google" id="ProtNLM"/>
    </source>
</evidence>
<dbReference type="Pfam" id="PF14377">
    <property type="entry name" value="UBM"/>
    <property type="match status" value="2"/>
</dbReference>
<feature type="domain" description="XPG N-terminal" evidence="16">
    <location>
        <begin position="1"/>
        <end position="98"/>
    </location>
</feature>
<feature type="compositionally biased region" description="Polar residues" evidence="14">
    <location>
        <begin position="1393"/>
        <end position="1402"/>
    </location>
</feature>
<dbReference type="SMART" id="SM00485">
    <property type="entry name" value="XPGN"/>
    <property type="match status" value="1"/>
</dbReference>
<feature type="compositionally biased region" description="Basic and acidic residues" evidence="14">
    <location>
        <begin position="1443"/>
        <end position="1461"/>
    </location>
</feature>
<dbReference type="Proteomes" id="UP001359559">
    <property type="component" value="Unassembled WGS sequence"/>
</dbReference>
<feature type="domain" description="XPG-I" evidence="15">
    <location>
        <begin position="1040"/>
        <end position="1109"/>
    </location>
</feature>
<dbReference type="GO" id="GO:0005634">
    <property type="term" value="C:nucleus"/>
    <property type="evidence" value="ECO:0007669"/>
    <property type="project" value="UniProtKB-SubCell"/>
</dbReference>
<dbReference type="PROSITE" id="PS00841">
    <property type="entry name" value="XPG_1"/>
    <property type="match status" value="1"/>
</dbReference>
<feature type="compositionally biased region" description="Basic residues" evidence="14">
    <location>
        <begin position="1364"/>
        <end position="1375"/>
    </location>
</feature>
<dbReference type="PRINTS" id="PR00853">
    <property type="entry name" value="XPGRADSUPER"/>
</dbReference>
<dbReference type="InterPro" id="IPR006084">
    <property type="entry name" value="XPG/Rad2"/>
</dbReference>
<dbReference type="InterPro" id="IPR006086">
    <property type="entry name" value="XPG-I_dom"/>
</dbReference>
<evidence type="ECO:0000256" key="13">
    <source>
        <dbReference type="SAM" id="Coils"/>
    </source>
</evidence>
<dbReference type="GO" id="GO:0003697">
    <property type="term" value="F:single-stranded DNA binding"/>
    <property type="evidence" value="ECO:0007669"/>
    <property type="project" value="InterPro"/>
</dbReference>
<evidence type="ECO:0000313" key="17">
    <source>
        <dbReference type="EMBL" id="KAK7293320.1"/>
    </source>
</evidence>
<evidence type="ECO:0000256" key="12">
    <source>
        <dbReference type="ARBA" id="ARBA00023242"/>
    </source>
</evidence>
<dbReference type="InterPro" id="IPR025527">
    <property type="entry name" value="HUWE1/Rev1_UBM"/>
</dbReference>
<comment type="caution">
    <text evidence="17">The sequence shown here is derived from an EMBL/GenBank/DDBJ whole genome shotgun (WGS) entry which is preliminary data.</text>
</comment>
<evidence type="ECO:0000256" key="4">
    <source>
        <dbReference type="ARBA" id="ARBA00022679"/>
    </source>
</evidence>
<evidence type="ECO:0000313" key="18">
    <source>
        <dbReference type="Proteomes" id="UP001359559"/>
    </source>
</evidence>
<dbReference type="GO" id="GO:0016788">
    <property type="term" value="F:hydrolase activity, acting on ester bonds"/>
    <property type="evidence" value="ECO:0007669"/>
    <property type="project" value="InterPro"/>
</dbReference>
<dbReference type="GO" id="GO:0004520">
    <property type="term" value="F:DNA endonuclease activity"/>
    <property type="evidence" value="ECO:0007669"/>
    <property type="project" value="TreeGrafter"/>
</dbReference>
<evidence type="ECO:0000256" key="6">
    <source>
        <dbReference type="ARBA" id="ARBA00022723"/>
    </source>
</evidence>
<dbReference type="CDD" id="cd09904">
    <property type="entry name" value="H3TH_XPG"/>
    <property type="match status" value="1"/>
</dbReference>
<feature type="compositionally biased region" description="Polar residues" evidence="14">
    <location>
        <begin position="493"/>
        <end position="504"/>
    </location>
</feature>
<evidence type="ECO:0000259" key="16">
    <source>
        <dbReference type="SMART" id="SM00485"/>
    </source>
</evidence>
<keyword evidence="9" id="KW-0378">Hydrolase</keyword>
<dbReference type="EMBL" id="JAYKXN010000004">
    <property type="protein sequence ID" value="KAK7293320.1"/>
    <property type="molecule type" value="Genomic_DNA"/>
</dbReference>
<keyword evidence="4" id="KW-0808">Transferase</keyword>
<gene>
    <name evidence="17" type="ORF">RJT34_16183</name>
</gene>
<keyword evidence="11" id="KW-0234">DNA repair</keyword>
<dbReference type="PRINTS" id="PR00066">
    <property type="entry name" value="XRODRMPGMNTG"/>
</dbReference>
<dbReference type="PROSITE" id="PS00842">
    <property type="entry name" value="XPG_2"/>
    <property type="match status" value="1"/>
</dbReference>
<comment type="cofactor">
    <cofactor evidence="1">
        <name>Mg(2+)</name>
        <dbReference type="ChEBI" id="CHEBI:18420"/>
    </cofactor>
</comment>
<dbReference type="InterPro" id="IPR029060">
    <property type="entry name" value="PIN-like_dom_sf"/>
</dbReference>
<keyword evidence="5" id="KW-0540">Nuclease</keyword>
<dbReference type="FunFam" id="3.40.50.1010:FF:000029">
    <property type="entry name" value="DNA repair protein UVH3"/>
    <property type="match status" value="1"/>
</dbReference>
<keyword evidence="7" id="KW-0255">Endonuclease</keyword>
<organism evidence="17 18">
    <name type="scientific">Clitoria ternatea</name>
    <name type="common">Butterfly pea</name>
    <dbReference type="NCBI Taxonomy" id="43366"/>
    <lineage>
        <taxon>Eukaryota</taxon>
        <taxon>Viridiplantae</taxon>
        <taxon>Streptophyta</taxon>
        <taxon>Embryophyta</taxon>
        <taxon>Tracheophyta</taxon>
        <taxon>Spermatophyta</taxon>
        <taxon>Magnoliopsida</taxon>
        <taxon>eudicotyledons</taxon>
        <taxon>Gunneridae</taxon>
        <taxon>Pentapetalae</taxon>
        <taxon>rosids</taxon>
        <taxon>fabids</taxon>
        <taxon>Fabales</taxon>
        <taxon>Fabaceae</taxon>
        <taxon>Papilionoideae</taxon>
        <taxon>50 kb inversion clade</taxon>
        <taxon>NPAAA clade</taxon>
        <taxon>indigoferoid/millettioid clade</taxon>
        <taxon>Phaseoleae</taxon>
        <taxon>Clitoria</taxon>
    </lineage>
</organism>